<evidence type="ECO:0008006" key="3">
    <source>
        <dbReference type="Google" id="ProtNLM"/>
    </source>
</evidence>
<dbReference type="EMBL" id="JARKIF010000009">
    <property type="protein sequence ID" value="KAJ7631243.1"/>
    <property type="molecule type" value="Genomic_DNA"/>
</dbReference>
<comment type="caution">
    <text evidence="1">The sequence shown here is derived from an EMBL/GenBank/DDBJ whole genome shotgun (WGS) entry which is preliminary data.</text>
</comment>
<dbReference type="Proteomes" id="UP001221142">
    <property type="component" value="Unassembled WGS sequence"/>
</dbReference>
<proteinExistence type="predicted"/>
<evidence type="ECO:0000313" key="1">
    <source>
        <dbReference type="EMBL" id="KAJ7631243.1"/>
    </source>
</evidence>
<evidence type="ECO:0000313" key="2">
    <source>
        <dbReference type="Proteomes" id="UP001221142"/>
    </source>
</evidence>
<dbReference type="AlphaFoldDB" id="A0AAD7FP93"/>
<sequence>MPLRIAESPVLDRGTDFLIFYSSIVDEKMWCPDCRAVDDVVQQTFAAADAPVCGYHLCWRQASMEGYG</sequence>
<name>A0AAD7FP93_9AGAR</name>
<dbReference type="Gene3D" id="3.40.30.10">
    <property type="entry name" value="Glutaredoxin"/>
    <property type="match status" value="1"/>
</dbReference>
<protein>
    <recommendedName>
        <fullName evidence="3">Thioredoxin domain-containing protein</fullName>
    </recommendedName>
</protein>
<reference evidence="1" key="1">
    <citation type="submission" date="2023-03" db="EMBL/GenBank/DDBJ databases">
        <title>Massive genome expansion in bonnet fungi (Mycena s.s.) driven by repeated elements and novel gene families across ecological guilds.</title>
        <authorList>
            <consortium name="Lawrence Berkeley National Laboratory"/>
            <person name="Harder C.B."/>
            <person name="Miyauchi S."/>
            <person name="Viragh M."/>
            <person name="Kuo A."/>
            <person name="Thoen E."/>
            <person name="Andreopoulos B."/>
            <person name="Lu D."/>
            <person name="Skrede I."/>
            <person name="Drula E."/>
            <person name="Henrissat B."/>
            <person name="Morin E."/>
            <person name="Kohler A."/>
            <person name="Barry K."/>
            <person name="LaButti K."/>
            <person name="Morin E."/>
            <person name="Salamov A."/>
            <person name="Lipzen A."/>
            <person name="Mereny Z."/>
            <person name="Hegedus B."/>
            <person name="Baldrian P."/>
            <person name="Stursova M."/>
            <person name="Weitz H."/>
            <person name="Taylor A."/>
            <person name="Grigoriev I.V."/>
            <person name="Nagy L.G."/>
            <person name="Martin F."/>
            <person name="Kauserud H."/>
        </authorList>
    </citation>
    <scope>NUCLEOTIDE SEQUENCE</scope>
    <source>
        <strain evidence="1">9284</strain>
    </source>
</reference>
<gene>
    <name evidence="1" type="ORF">FB45DRAFT_561021</name>
</gene>
<keyword evidence="2" id="KW-1185">Reference proteome</keyword>
<organism evidence="1 2">
    <name type="scientific">Roridomyces roridus</name>
    <dbReference type="NCBI Taxonomy" id="1738132"/>
    <lineage>
        <taxon>Eukaryota</taxon>
        <taxon>Fungi</taxon>
        <taxon>Dikarya</taxon>
        <taxon>Basidiomycota</taxon>
        <taxon>Agaricomycotina</taxon>
        <taxon>Agaricomycetes</taxon>
        <taxon>Agaricomycetidae</taxon>
        <taxon>Agaricales</taxon>
        <taxon>Marasmiineae</taxon>
        <taxon>Mycenaceae</taxon>
        <taxon>Roridomyces</taxon>
    </lineage>
</organism>
<accession>A0AAD7FP93</accession>